<evidence type="ECO:0000313" key="5">
    <source>
        <dbReference type="EMBL" id="ORD96200.1"/>
    </source>
</evidence>
<feature type="domain" description="DUF4346" evidence="4">
    <location>
        <begin position="424"/>
        <end position="500"/>
    </location>
</feature>
<dbReference type="InterPro" id="IPR036926">
    <property type="entry name" value="Thymidate_synth/dCMP_Mease_sf"/>
</dbReference>
<dbReference type="SUPFAM" id="SSF55831">
    <property type="entry name" value="Thymidylate synthase/dCMP hydroxymethylase"/>
    <property type="match status" value="1"/>
</dbReference>
<dbReference type="InterPro" id="IPR023451">
    <property type="entry name" value="Thymidate_synth/dCMP_Mease_dom"/>
</dbReference>
<accession>A0A1X0Q8T9</accession>
<dbReference type="InterPro" id="IPR030688">
    <property type="entry name" value="MeTrfase_MtrA/MtxA"/>
</dbReference>
<dbReference type="GO" id="GO:0004799">
    <property type="term" value="F:thymidylate synthase activity"/>
    <property type="evidence" value="ECO:0007669"/>
    <property type="project" value="TreeGrafter"/>
</dbReference>
<dbReference type="PANTHER" id="PTHR11548">
    <property type="entry name" value="THYMIDYLATE SYNTHASE 1"/>
    <property type="match status" value="1"/>
</dbReference>
<protein>
    <submittedName>
        <fullName evidence="5">TYSY</fullName>
    </submittedName>
</protein>
<gene>
    <name evidence="5" type="primary">TYSY</name>
    <name evidence="5" type="ORF">HERIO_1845</name>
</gene>
<comment type="caution">
    <text evidence="5">The sequence shown here is derived from an EMBL/GenBank/DDBJ whole genome shotgun (WGS) entry which is preliminary data.</text>
</comment>
<dbReference type="Pfam" id="PF00303">
    <property type="entry name" value="Thymidylat_synt"/>
    <property type="match status" value="1"/>
</dbReference>
<sequence length="503" mass="58892">MKYRSNEWPTMYSDKIIIGNLKSNVAVTTLWTVREKVADILDSNDFCLVANFYDAFNGIEPLIRNCLANTNIRYILVVGNDRAKSKKTLINFFKSELKNHIVTDTEVPLPEEIPLDELNKLIRNVQVIDLTDKITKIDDFDQYKTVIYDCIKTLSKLEPYDEAKIFPKKKIVSSCLPSGVVYRIEADYIFEGWLKILKHINTFGKLTQTTQSEFSKVKECINIVTVINKENPLNPIIKDFMRFDKDNLERYYETFTKNIKSDDVSYTYGTKFFGNKQFDRVIEMLVENIYSKRCFTTTWEIGDLYKQNPPCVISAQPNIQGNQLFMTCYIRSNDMYRAWPLNAFGLRMIQKNVCVELNRRINEEILRENNDNCKFGCKIDTKEEMVEMGSLIIISHSAHIYNENFKDVELIIKDHYKFTPCYDDPNGYYTISLNKDLIVIQHYDIKGKLMREVTGCDYNELSTKLVENLLTDDKFHLMYLGREIFKADFCLKHGIEYVQDLEL</sequence>
<dbReference type="VEuPathDB" id="MicrosporidiaDB:HERIO_1845"/>
<dbReference type="GO" id="GO:0032259">
    <property type="term" value="P:methylation"/>
    <property type="evidence" value="ECO:0007669"/>
    <property type="project" value="UniProtKB-KW"/>
</dbReference>
<dbReference type="OrthoDB" id="2138860at2759"/>
<proteinExistence type="predicted"/>
<dbReference type="EMBL" id="LVKB01000116">
    <property type="protein sequence ID" value="ORD96200.1"/>
    <property type="molecule type" value="Genomic_DNA"/>
</dbReference>
<dbReference type="GO" id="GO:0006231">
    <property type="term" value="P:dTMP biosynthetic process"/>
    <property type="evidence" value="ECO:0007669"/>
    <property type="project" value="TreeGrafter"/>
</dbReference>
<dbReference type="Pfam" id="PF04208">
    <property type="entry name" value="MtrA"/>
    <property type="match status" value="1"/>
</dbReference>
<dbReference type="Pfam" id="PF14251">
    <property type="entry name" value="PterinBD-DUF4346"/>
    <property type="match status" value="1"/>
</dbReference>
<feature type="domain" description="Thymidylate synthase/dCMP hydroxymethylase" evidence="3">
    <location>
        <begin position="245"/>
        <end position="357"/>
    </location>
</feature>
<dbReference type="VEuPathDB" id="MicrosporidiaDB:A0H76_1976"/>
<reference evidence="5 6" key="1">
    <citation type="journal article" date="2017" name="Environ. Microbiol.">
        <title>Decay of the glycolytic pathway and adaptation to intranuclear parasitism within Enterocytozoonidae microsporidia.</title>
        <authorList>
            <person name="Wiredu Boakye D."/>
            <person name="Jaroenlak P."/>
            <person name="Prachumwat A."/>
            <person name="Williams T.A."/>
            <person name="Bateman K.S."/>
            <person name="Itsathitphaisarn O."/>
            <person name="Sritunyalucksana K."/>
            <person name="Paszkiewicz K.H."/>
            <person name="Moore K.A."/>
            <person name="Stentiford G.D."/>
            <person name="Williams B.A."/>
        </authorList>
    </citation>
    <scope>NUCLEOTIDE SEQUENCE [LARGE SCALE GENOMIC DNA]</scope>
    <source>
        <strain evidence="5 6">GB1</strain>
    </source>
</reference>
<evidence type="ECO:0000259" key="4">
    <source>
        <dbReference type="Pfam" id="PF14251"/>
    </source>
</evidence>
<evidence type="ECO:0000256" key="1">
    <source>
        <dbReference type="ARBA" id="ARBA00022603"/>
    </source>
</evidence>
<dbReference type="InterPro" id="IPR045097">
    <property type="entry name" value="Thymidate_synth/dCMP_Mease"/>
</dbReference>
<name>A0A1X0Q8T9_9MICR</name>
<dbReference type="PANTHER" id="PTHR11548:SF1">
    <property type="entry name" value="THYMIDYLATE SYNTHASE 1"/>
    <property type="match status" value="1"/>
</dbReference>
<evidence type="ECO:0000259" key="3">
    <source>
        <dbReference type="Pfam" id="PF00303"/>
    </source>
</evidence>
<dbReference type="InterPro" id="IPR025595">
    <property type="entry name" value="PterinBD-DUF4346"/>
</dbReference>
<evidence type="ECO:0000256" key="2">
    <source>
        <dbReference type="ARBA" id="ARBA00022679"/>
    </source>
</evidence>
<evidence type="ECO:0000313" key="6">
    <source>
        <dbReference type="Proteomes" id="UP000192356"/>
    </source>
</evidence>
<keyword evidence="6" id="KW-1185">Reference proteome</keyword>
<dbReference type="Gene3D" id="3.30.572.10">
    <property type="entry name" value="Thymidylate synthase/dCMP hydroxymethylase domain"/>
    <property type="match status" value="1"/>
</dbReference>
<keyword evidence="1" id="KW-0489">Methyltransferase</keyword>
<dbReference type="AlphaFoldDB" id="A0A1X0Q8T9"/>
<organism evidence="5 6">
    <name type="scientific">Hepatospora eriocheir</name>
    <dbReference type="NCBI Taxonomy" id="1081669"/>
    <lineage>
        <taxon>Eukaryota</taxon>
        <taxon>Fungi</taxon>
        <taxon>Fungi incertae sedis</taxon>
        <taxon>Microsporidia</taxon>
        <taxon>Hepatosporidae</taxon>
        <taxon>Hepatospora</taxon>
    </lineage>
</organism>
<dbReference type="GO" id="GO:0005829">
    <property type="term" value="C:cytosol"/>
    <property type="evidence" value="ECO:0007669"/>
    <property type="project" value="TreeGrafter"/>
</dbReference>
<keyword evidence="2" id="KW-0808">Transferase</keyword>
<dbReference type="Proteomes" id="UP000192356">
    <property type="component" value="Unassembled WGS sequence"/>
</dbReference>